<keyword evidence="3" id="KW-1185">Reference proteome</keyword>
<evidence type="ECO:0000259" key="1">
    <source>
        <dbReference type="Pfam" id="PF08457"/>
    </source>
</evidence>
<name>A0A9W7ZJ97_9FUNG</name>
<organism evidence="2 3">
    <name type="scientific">Tieghemiomyces parasiticus</name>
    <dbReference type="NCBI Taxonomy" id="78921"/>
    <lineage>
        <taxon>Eukaryota</taxon>
        <taxon>Fungi</taxon>
        <taxon>Fungi incertae sedis</taxon>
        <taxon>Zoopagomycota</taxon>
        <taxon>Kickxellomycotina</taxon>
        <taxon>Dimargaritomycetes</taxon>
        <taxon>Dimargaritales</taxon>
        <taxon>Dimargaritaceae</taxon>
        <taxon>Tieghemiomyces</taxon>
    </lineage>
</organism>
<gene>
    <name evidence="2" type="ORF">IWQ60_011145</name>
</gene>
<reference evidence="2" key="1">
    <citation type="submission" date="2022-07" db="EMBL/GenBank/DDBJ databases">
        <title>Phylogenomic reconstructions and comparative analyses of Kickxellomycotina fungi.</title>
        <authorList>
            <person name="Reynolds N.K."/>
            <person name="Stajich J.E."/>
            <person name="Barry K."/>
            <person name="Grigoriev I.V."/>
            <person name="Crous P."/>
            <person name="Smith M.E."/>
        </authorList>
    </citation>
    <scope>NUCLEOTIDE SEQUENCE</scope>
    <source>
        <strain evidence="2">RSA 861</strain>
    </source>
</reference>
<proteinExistence type="predicted"/>
<accession>A0A9W7ZJ97</accession>
<dbReference type="Proteomes" id="UP001150569">
    <property type="component" value="Unassembled WGS sequence"/>
</dbReference>
<evidence type="ECO:0000313" key="2">
    <source>
        <dbReference type="EMBL" id="KAJ1909481.1"/>
    </source>
</evidence>
<dbReference type="Pfam" id="PF08457">
    <property type="entry name" value="Sfi1"/>
    <property type="match status" value="2"/>
</dbReference>
<sequence length="980" mass="117168">MAKLADGIYQSNLLIRIIHRWSALARAEIYQSDTARALADRNRRTVARRLFCQWMRVVDDYKALERMAEKRNRERLLQLMSARWRERFRPVQDLDVKAGAYATRLTLIRAFSAWNAHTYRAAQRRVHERLLNIFQGRHDWRVKQHVVRALKLRLHRQKMVGRSGTRFSVAREKDVQRTFYYTWRRRIRHQARLQAHAAGIHHSRIIQHVWATWLLKFGESVADSDLAENFAAAQLEDSTRDALSGWCQVTLTLALQEREVRVLLEIGLKRQAWKAWSASLCSPVKQRREATAERWNQLRLIHQAWRHWWRHTQASRFLVVRHERQAQTILSHWRKQNRHLGRVKAQSVVYEVAARYRALRRVWQRWHDRHQRLQEAAQKMAQRSRTMRLVTFFAQWITSGMDREGLTQDALTHARSRWLRHAWDRWKSQLQAQYHHGEDLDVRARQANEQRILRHYLSLWKKVPVELKPAVAFIETNWQRRLIRKAWDHWQRRLHLVNNLNKHNDQLAQQQHAVLTRQAYRRWWAMTVARLEQMQLEHSEAHQIVSQKTLRQCLYYWKSLPTDLARRAASVRYTRQQDLKRRAWRCCVTKMTRVYEMAYDGDKLVAQRQLATLRKVWSAWRSRVTPSGRVAAPTPLAHRLRRLRALANVFSKRQAWRLMNHAAESMRERRSNHARLVEAHVPRALVARVPYPCYTALAHYHLVGRTWANWRALAGQRQARAQQIDATLRQYQLTRRASLWRAWQTRASAAGLARREQRCERLRVEFARRSAQRSRQASWKVWKGQVTTLRRGHRLRGQAEEHARHQLLRTALQTWRSHVQRRQHHERLRQLQRRLAEYARQRRARAAFLALAYGGLHRRPVLRRFFVRLERRRIEAVLAGRWGGVPRIPPLPAAFGRNADSVVELMDHYESRLATVADEVYQRSLLRSRLEIWKASSWRLEAKHRGMDRLAETWAAQLTKRHAKRTWLSRMSALRLDAPS</sequence>
<dbReference type="EMBL" id="JANBPT010001195">
    <property type="protein sequence ID" value="KAJ1909481.1"/>
    <property type="molecule type" value="Genomic_DNA"/>
</dbReference>
<feature type="domain" description="Sfi1 spindle body" evidence="1">
    <location>
        <begin position="4"/>
        <end position="130"/>
    </location>
</feature>
<comment type="caution">
    <text evidence="2">The sequence shown here is derived from an EMBL/GenBank/DDBJ whole genome shotgun (WGS) entry which is preliminary data.</text>
</comment>
<evidence type="ECO:0000313" key="3">
    <source>
        <dbReference type="Proteomes" id="UP001150569"/>
    </source>
</evidence>
<dbReference type="AlphaFoldDB" id="A0A9W7ZJ97"/>
<protein>
    <recommendedName>
        <fullName evidence="1">Sfi1 spindle body domain-containing protein</fullName>
    </recommendedName>
</protein>
<dbReference type="InterPro" id="IPR013665">
    <property type="entry name" value="Sfi1_dom"/>
</dbReference>
<feature type="domain" description="Sfi1 spindle body" evidence="1">
    <location>
        <begin position="131"/>
        <end position="278"/>
    </location>
</feature>